<name>A0A1F5THG8_9BACT</name>
<organism evidence="1 2">
    <name type="scientific">Candidatus Falkowbacteria bacterium RIFOXYC2_FULL_48_21</name>
    <dbReference type="NCBI Taxonomy" id="1798005"/>
    <lineage>
        <taxon>Bacteria</taxon>
        <taxon>Candidatus Falkowiibacteriota</taxon>
    </lineage>
</organism>
<evidence type="ECO:0000313" key="2">
    <source>
        <dbReference type="Proteomes" id="UP000178656"/>
    </source>
</evidence>
<dbReference type="AlphaFoldDB" id="A0A1F5THG8"/>
<evidence type="ECO:0000313" key="1">
    <source>
        <dbReference type="EMBL" id="OGF37991.1"/>
    </source>
</evidence>
<reference evidence="1 2" key="1">
    <citation type="journal article" date="2016" name="Nat. Commun.">
        <title>Thousands of microbial genomes shed light on interconnected biogeochemical processes in an aquifer system.</title>
        <authorList>
            <person name="Anantharaman K."/>
            <person name="Brown C.T."/>
            <person name="Hug L.A."/>
            <person name="Sharon I."/>
            <person name="Castelle C.J."/>
            <person name="Probst A.J."/>
            <person name="Thomas B.C."/>
            <person name="Singh A."/>
            <person name="Wilkins M.J."/>
            <person name="Karaoz U."/>
            <person name="Brodie E.L."/>
            <person name="Williams K.H."/>
            <person name="Hubbard S.S."/>
            <person name="Banfield J.F."/>
        </authorList>
    </citation>
    <scope>NUCLEOTIDE SEQUENCE [LARGE SCALE GENOMIC DNA]</scope>
</reference>
<accession>A0A1F5THG8</accession>
<dbReference type="Proteomes" id="UP000178656">
    <property type="component" value="Unassembled WGS sequence"/>
</dbReference>
<gene>
    <name evidence="1" type="ORF">A2482_01630</name>
</gene>
<sequence length="70" mass="8317">MIHVIMHAKMSHVVNGSQYPEKKYTMKLTAVTVRRIIMFTPPLALGCQWPVFHYFTKIIISHFDKEVNRW</sequence>
<protein>
    <submittedName>
        <fullName evidence="1">Uncharacterized protein</fullName>
    </submittedName>
</protein>
<proteinExistence type="predicted"/>
<comment type="caution">
    <text evidence="1">The sequence shown here is derived from an EMBL/GenBank/DDBJ whole genome shotgun (WGS) entry which is preliminary data.</text>
</comment>
<dbReference type="EMBL" id="MFGM01000011">
    <property type="protein sequence ID" value="OGF37991.1"/>
    <property type="molecule type" value="Genomic_DNA"/>
</dbReference>